<dbReference type="PANTHER" id="PTHR47861">
    <property type="entry name" value="FKBP-TYPE PEPTIDYL-PROLYL CIS-TRANS ISOMERASE SLYD"/>
    <property type="match status" value="1"/>
</dbReference>
<keyword evidence="12" id="KW-1185">Reference proteome</keyword>
<dbReference type="RefSeq" id="WP_046967388.1">
    <property type="nucleotide sequence ID" value="NZ_CP017480.1"/>
</dbReference>
<reference evidence="12" key="1">
    <citation type="submission" date="2016-09" db="EMBL/GenBank/DDBJ databases">
        <authorList>
            <person name="Lysoe E."/>
        </authorList>
    </citation>
    <scope>NUCLEOTIDE SEQUENCE [LARGE SCALE GENOMIC DNA]</scope>
    <source>
        <strain evidence="12">LJ96T</strain>
    </source>
</reference>
<proteinExistence type="inferred from homology"/>
<organism evidence="11 12">
    <name type="scientific">Luteibacter rhizovicinus DSM 16549</name>
    <dbReference type="NCBI Taxonomy" id="1440763"/>
    <lineage>
        <taxon>Bacteria</taxon>
        <taxon>Pseudomonadati</taxon>
        <taxon>Pseudomonadota</taxon>
        <taxon>Gammaproteobacteria</taxon>
        <taxon>Lysobacterales</taxon>
        <taxon>Rhodanobacteraceae</taxon>
        <taxon>Luteibacter</taxon>
    </lineage>
</organism>
<evidence type="ECO:0000256" key="10">
    <source>
        <dbReference type="RuleBase" id="RU003915"/>
    </source>
</evidence>
<dbReference type="GO" id="GO:0003755">
    <property type="term" value="F:peptidyl-prolyl cis-trans isomerase activity"/>
    <property type="evidence" value="ECO:0007669"/>
    <property type="project" value="UniProtKB-UniRule"/>
</dbReference>
<evidence type="ECO:0000256" key="7">
    <source>
        <dbReference type="ARBA" id="ARBA00023235"/>
    </source>
</evidence>
<dbReference type="AlphaFoldDB" id="A0A0G9HC45"/>
<dbReference type="Gene3D" id="3.10.50.40">
    <property type="match status" value="1"/>
</dbReference>
<dbReference type="Pfam" id="PF00254">
    <property type="entry name" value="FKBP_C"/>
    <property type="match status" value="1"/>
</dbReference>
<comment type="similarity">
    <text evidence="3 10">Belongs to the FKBP-type PPIase family.</text>
</comment>
<evidence type="ECO:0000256" key="1">
    <source>
        <dbReference type="ARBA" id="ARBA00000971"/>
    </source>
</evidence>
<name>A0A0G9HC45_9GAMM</name>
<keyword evidence="7 9" id="KW-0413">Isomerase</keyword>
<dbReference type="PANTHER" id="PTHR47861:SF3">
    <property type="entry name" value="FKBP-TYPE PEPTIDYL-PROLYL CIS-TRANS ISOMERASE SLYD"/>
    <property type="match status" value="1"/>
</dbReference>
<dbReference type="GO" id="GO:0005737">
    <property type="term" value="C:cytoplasm"/>
    <property type="evidence" value="ECO:0007669"/>
    <property type="project" value="UniProtKB-SubCell"/>
</dbReference>
<dbReference type="InterPro" id="IPR046357">
    <property type="entry name" value="PPIase_dom_sf"/>
</dbReference>
<evidence type="ECO:0000256" key="8">
    <source>
        <dbReference type="ARBA" id="ARBA00037071"/>
    </source>
</evidence>
<evidence type="ECO:0000313" key="11">
    <source>
        <dbReference type="EMBL" id="APG02546.1"/>
    </source>
</evidence>
<evidence type="ECO:0000256" key="4">
    <source>
        <dbReference type="ARBA" id="ARBA00022490"/>
    </source>
</evidence>
<sequence>MQIANRHAVSFHYTLTDDQGNVIDSSDGREPLAYIHGEGHIVPGLEKALEGRSVGDQFKVDVSPEEGYGVRHDELVQTVPRAAFQGVEDLQPGMQFQGRNDQGSINVTVSKIEGDNVTVDGNHPLAGQTLHFAVEITGVRDASEEELAHGHIHGEGGHHH</sequence>
<keyword evidence="6" id="KW-0143">Chaperone</keyword>
<dbReference type="SUPFAM" id="SSF54534">
    <property type="entry name" value="FKBP-like"/>
    <property type="match status" value="1"/>
</dbReference>
<dbReference type="OrthoDB" id="9808891at2"/>
<keyword evidence="4" id="KW-0963">Cytoplasm</keyword>
<dbReference type="InterPro" id="IPR001179">
    <property type="entry name" value="PPIase_FKBP_dom"/>
</dbReference>
<dbReference type="GO" id="GO:0042026">
    <property type="term" value="P:protein refolding"/>
    <property type="evidence" value="ECO:0007669"/>
    <property type="project" value="UniProtKB-ARBA"/>
</dbReference>
<dbReference type="PATRIC" id="fig|1440763.5.peg.1603"/>
<gene>
    <name evidence="11" type="ORF">BJI69_00590</name>
</gene>
<dbReference type="Proteomes" id="UP000182987">
    <property type="component" value="Chromosome"/>
</dbReference>
<dbReference type="KEGG" id="lrz:BJI69_00590"/>
<dbReference type="STRING" id="1440763.BJI69_00590"/>
<evidence type="ECO:0000256" key="9">
    <source>
        <dbReference type="PROSITE-ProRule" id="PRU00277"/>
    </source>
</evidence>
<evidence type="ECO:0000256" key="3">
    <source>
        <dbReference type="ARBA" id="ARBA00006577"/>
    </source>
</evidence>
<keyword evidence="5 9" id="KW-0697">Rotamase</keyword>
<evidence type="ECO:0000256" key="6">
    <source>
        <dbReference type="ARBA" id="ARBA00023186"/>
    </source>
</evidence>
<evidence type="ECO:0000256" key="5">
    <source>
        <dbReference type="ARBA" id="ARBA00023110"/>
    </source>
</evidence>
<dbReference type="PROSITE" id="PS50059">
    <property type="entry name" value="FKBP_PPIASE"/>
    <property type="match status" value="1"/>
</dbReference>
<evidence type="ECO:0000256" key="2">
    <source>
        <dbReference type="ARBA" id="ARBA00004496"/>
    </source>
</evidence>
<comment type="subcellular location">
    <subcellularLocation>
        <location evidence="2">Cytoplasm</location>
    </subcellularLocation>
</comment>
<dbReference type="EC" id="5.2.1.8" evidence="10"/>
<dbReference type="EMBL" id="CP017480">
    <property type="protein sequence ID" value="APG02546.1"/>
    <property type="molecule type" value="Genomic_DNA"/>
</dbReference>
<accession>A0A0G9HC45</accession>
<evidence type="ECO:0000313" key="12">
    <source>
        <dbReference type="Proteomes" id="UP000182987"/>
    </source>
</evidence>
<comment type="catalytic activity">
    <reaction evidence="1 9 10">
        <text>[protein]-peptidylproline (omega=180) = [protein]-peptidylproline (omega=0)</text>
        <dbReference type="Rhea" id="RHEA:16237"/>
        <dbReference type="Rhea" id="RHEA-COMP:10747"/>
        <dbReference type="Rhea" id="RHEA-COMP:10748"/>
        <dbReference type="ChEBI" id="CHEBI:83833"/>
        <dbReference type="ChEBI" id="CHEBI:83834"/>
        <dbReference type="EC" id="5.2.1.8"/>
    </reaction>
</comment>
<comment type="function">
    <text evidence="8">Also involved in hydrogenase metallocenter assembly, probably by participating in the nickel insertion step. This function in hydrogenase biosynthesis requires chaperone activity and the presence of the metal-binding domain, but not PPIase activity.</text>
</comment>
<protein>
    <recommendedName>
        <fullName evidence="10">Peptidyl-prolyl cis-trans isomerase</fullName>
        <ecNumber evidence="10">5.2.1.8</ecNumber>
    </recommendedName>
</protein>